<dbReference type="EMBL" id="JARQZJ010000033">
    <property type="protein sequence ID" value="KAK9875387.1"/>
    <property type="molecule type" value="Genomic_DNA"/>
</dbReference>
<dbReference type="PANTHER" id="PTHR13664:SF0">
    <property type="entry name" value="BECLIN 1-ASSOCIATED AUTOPHAGY-RELATED KEY REGULATOR"/>
    <property type="match status" value="1"/>
</dbReference>
<accession>A0AAW1U556</accession>
<dbReference type="GO" id="GO:0000045">
    <property type="term" value="P:autophagosome assembly"/>
    <property type="evidence" value="ECO:0007669"/>
    <property type="project" value="TreeGrafter"/>
</dbReference>
<dbReference type="GO" id="GO:0035014">
    <property type="term" value="F:phosphatidylinositol 3-kinase regulator activity"/>
    <property type="evidence" value="ECO:0007669"/>
    <property type="project" value="TreeGrafter"/>
</dbReference>
<dbReference type="GO" id="GO:0000423">
    <property type="term" value="P:mitophagy"/>
    <property type="evidence" value="ECO:0007669"/>
    <property type="project" value="TreeGrafter"/>
</dbReference>
<dbReference type="Proteomes" id="UP001431783">
    <property type="component" value="Unassembled WGS sequence"/>
</dbReference>
<dbReference type="AlphaFoldDB" id="A0AAW1U556"/>
<dbReference type="GO" id="GO:0016240">
    <property type="term" value="P:autophagosome membrane docking"/>
    <property type="evidence" value="ECO:0007669"/>
    <property type="project" value="TreeGrafter"/>
</dbReference>
<keyword evidence="5" id="KW-1185">Reference proteome</keyword>
<evidence type="ECO:0000256" key="3">
    <source>
        <dbReference type="SAM" id="MobiDB-lite"/>
    </source>
</evidence>
<dbReference type="GO" id="GO:0035032">
    <property type="term" value="C:phosphatidylinositol 3-kinase complex, class III"/>
    <property type="evidence" value="ECO:0007669"/>
    <property type="project" value="TreeGrafter"/>
</dbReference>
<dbReference type="GO" id="GO:0009267">
    <property type="term" value="P:cellular response to starvation"/>
    <property type="evidence" value="ECO:0007669"/>
    <property type="project" value="TreeGrafter"/>
</dbReference>
<dbReference type="GO" id="GO:0005776">
    <property type="term" value="C:autophagosome"/>
    <property type="evidence" value="ECO:0007669"/>
    <property type="project" value="TreeGrafter"/>
</dbReference>
<feature type="region of interest" description="Disordered" evidence="3">
    <location>
        <begin position="30"/>
        <end position="53"/>
    </location>
</feature>
<gene>
    <name evidence="4" type="ORF">WA026_007781</name>
</gene>
<evidence type="ECO:0000256" key="1">
    <source>
        <dbReference type="ARBA" id="ARBA00023054"/>
    </source>
</evidence>
<feature type="coiled-coil region" evidence="2">
    <location>
        <begin position="90"/>
        <end position="117"/>
    </location>
</feature>
<keyword evidence="1 2" id="KW-0175">Coiled coil</keyword>
<evidence type="ECO:0008006" key="6">
    <source>
        <dbReference type="Google" id="ProtNLM"/>
    </source>
</evidence>
<dbReference type="InterPro" id="IPR018791">
    <property type="entry name" value="UV_resistance/autophagy_Atg14"/>
</dbReference>
<name>A0AAW1U556_9CUCU</name>
<protein>
    <recommendedName>
        <fullName evidence="6">Beclin 1-associated autophagy-related key regulator</fullName>
    </recommendedName>
</protein>
<dbReference type="GO" id="GO:0097629">
    <property type="term" value="C:extrinsic component of omegasome membrane"/>
    <property type="evidence" value="ECO:0007669"/>
    <property type="project" value="TreeGrafter"/>
</dbReference>
<evidence type="ECO:0000313" key="4">
    <source>
        <dbReference type="EMBL" id="KAK9875387.1"/>
    </source>
</evidence>
<evidence type="ECO:0000313" key="5">
    <source>
        <dbReference type="Proteomes" id="UP001431783"/>
    </source>
</evidence>
<dbReference type="GO" id="GO:0097632">
    <property type="term" value="C:extrinsic component of phagophore assembly site membrane"/>
    <property type="evidence" value="ECO:0007669"/>
    <property type="project" value="TreeGrafter"/>
</dbReference>
<organism evidence="4 5">
    <name type="scientific">Henosepilachna vigintioctopunctata</name>
    <dbReference type="NCBI Taxonomy" id="420089"/>
    <lineage>
        <taxon>Eukaryota</taxon>
        <taxon>Metazoa</taxon>
        <taxon>Ecdysozoa</taxon>
        <taxon>Arthropoda</taxon>
        <taxon>Hexapoda</taxon>
        <taxon>Insecta</taxon>
        <taxon>Pterygota</taxon>
        <taxon>Neoptera</taxon>
        <taxon>Endopterygota</taxon>
        <taxon>Coleoptera</taxon>
        <taxon>Polyphaga</taxon>
        <taxon>Cucujiformia</taxon>
        <taxon>Coccinelloidea</taxon>
        <taxon>Coccinellidae</taxon>
        <taxon>Epilachninae</taxon>
        <taxon>Epilachnini</taxon>
        <taxon>Henosepilachna</taxon>
    </lineage>
</organism>
<dbReference type="PANTHER" id="PTHR13664">
    <property type="entry name" value="BECLIN 1-ASSOCIATED AUTOPHAGY-RELATED KEY REGULATOR"/>
    <property type="match status" value="1"/>
</dbReference>
<sequence>MIIQNLERSVIEKYKMDYLRRFVMAAFSSDESSTGPKDFHLSSSLDSGSRLSPNRSKCPLCHKFKRNFYCKECVLSGLFCSSKSQSTEWIADKQKELLELKLNIQTVEKNCSQLLETRMKADDLSSKIRLCKERIKVLKLFVLEKQNQKAVFKKRFSDLHHQNEKKGTLQTLCDRKVQEVEQYVDYEKDKLTNNRRNLYEKRKVIKRLEKIRLQQLSKYIFPISKEYPKSDLEFNDSELVSALADASQNSDLRGSWEYAENCGEMNYSIVAPSLPASGNYTCYNMWLAQIREGNNLPSGSSSITDHRSHAYSISAALTYITQMVHILSFYLDVGLPFKVFHSDFCNRDLTEQQFNTRVARLNANILYLCYTRNVDLDNLRSCQTVHNLLQLLNHENEDEENNDPEEFDNDKIDALEKPIVCDLQKGDDSDSDESSSFLVEWEALPNIQYPEIPAGPANLQSSQVMSTQQASSMAGGLVNSAAASIASIWKGFTGR</sequence>
<dbReference type="GO" id="GO:0043495">
    <property type="term" value="F:protein-membrane adaptor activity"/>
    <property type="evidence" value="ECO:0007669"/>
    <property type="project" value="TreeGrafter"/>
</dbReference>
<reference evidence="4 5" key="1">
    <citation type="submission" date="2023-03" db="EMBL/GenBank/DDBJ databases">
        <title>Genome insight into feeding habits of ladybird beetles.</title>
        <authorList>
            <person name="Li H.-S."/>
            <person name="Huang Y.-H."/>
            <person name="Pang H."/>
        </authorList>
    </citation>
    <scope>NUCLEOTIDE SEQUENCE [LARGE SCALE GENOMIC DNA]</scope>
    <source>
        <strain evidence="4">SYSU_2023b</strain>
        <tissue evidence="4">Whole body</tissue>
    </source>
</reference>
<proteinExistence type="predicted"/>
<evidence type="ECO:0000256" key="2">
    <source>
        <dbReference type="SAM" id="Coils"/>
    </source>
</evidence>
<comment type="caution">
    <text evidence="4">The sequence shown here is derived from an EMBL/GenBank/DDBJ whole genome shotgun (WGS) entry which is preliminary data.</text>
</comment>
<dbReference type="Pfam" id="PF10186">
    <property type="entry name" value="ATG14"/>
    <property type="match status" value="1"/>
</dbReference>
<feature type="compositionally biased region" description="Low complexity" evidence="3">
    <location>
        <begin position="41"/>
        <end position="52"/>
    </location>
</feature>